<proteinExistence type="predicted"/>
<feature type="transmembrane region" description="Helical" evidence="7">
    <location>
        <begin position="505"/>
        <end position="524"/>
    </location>
</feature>
<keyword evidence="11" id="KW-1185">Reference proteome</keyword>
<dbReference type="Pfam" id="PF13439">
    <property type="entry name" value="Glyco_transf_4"/>
    <property type="match status" value="1"/>
</dbReference>
<evidence type="ECO:0000256" key="6">
    <source>
        <dbReference type="ARBA" id="ARBA00023136"/>
    </source>
</evidence>
<protein>
    <submittedName>
        <fullName evidence="10">D-inositol-3-phosphate glycosyltransferase</fullName>
        <ecNumber evidence="10">2.4.1.250</ecNumber>
    </submittedName>
</protein>
<feature type="transmembrane region" description="Helical" evidence="7">
    <location>
        <begin position="752"/>
        <end position="773"/>
    </location>
</feature>
<feature type="transmembrane region" description="Helical" evidence="7">
    <location>
        <begin position="672"/>
        <end position="694"/>
    </location>
</feature>
<feature type="transmembrane region" description="Helical" evidence="7">
    <location>
        <begin position="429"/>
        <end position="450"/>
    </location>
</feature>
<dbReference type="Pfam" id="PF00534">
    <property type="entry name" value="Glycos_transf_1"/>
    <property type="match status" value="1"/>
</dbReference>
<dbReference type="KEGG" id="sbae:DSM104329_03829"/>
<dbReference type="EC" id="2.4.1.250" evidence="10"/>
<name>A0A9E6Y097_9ACTN</name>
<dbReference type="Proteomes" id="UP001162834">
    <property type="component" value="Chromosome"/>
</dbReference>
<accession>A0A9E6Y097</accession>
<feature type="transmembrane region" description="Helical" evidence="7">
    <location>
        <begin position="536"/>
        <end position="553"/>
    </location>
</feature>
<dbReference type="Gene3D" id="3.40.50.2000">
    <property type="entry name" value="Glycogen Phosphorylase B"/>
    <property type="match status" value="2"/>
</dbReference>
<dbReference type="GO" id="GO:0016020">
    <property type="term" value="C:membrane"/>
    <property type="evidence" value="ECO:0007669"/>
    <property type="project" value="UniProtKB-SubCell"/>
</dbReference>
<feature type="transmembrane region" description="Helical" evidence="7">
    <location>
        <begin position="596"/>
        <end position="614"/>
    </location>
</feature>
<feature type="domain" description="Glycosyl transferase family 1" evidence="8">
    <location>
        <begin position="232"/>
        <end position="388"/>
    </location>
</feature>
<feature type="transmembrane region" description="Helical" evidence="7">
    <location>
        <begin position="635"/>
        <end position="652"/>
    </location>
</feature>
<keyword evidence="3 10" id="KW-0808">Transferase</keyword>
<dbReference type="AlphaFoldDB" id="A0A9E6Y097"/>
<sequence>MGDGRRPGQERDGEQCCDAPGQVHAVPHLSEAGGALRYLRVRVAHPRKLHILLLTDRDWTHPQGGGTGTNLYGQVARWLDWGHRVTVIAGDYPGAARVEEPAPGLTIHRMGTRLTVFPRAARAVARGVGADADVVLEVINGIAFFTPLWWWCKKPRVALVHHVHQDHYVAELGRRGRLAALLLEYLPLRFLYQGTQVLTISQAAHDDLVERIHIDPELIHVAYLGVEPSQFHPGQRSEQPTLLYLGRLKQYKRLEVTLDVLEGVPGARLEIAGTGDWGPVIEREIEERGLQDRVTMHGFVPEDEKTDLYGRAWLNLTASSAEGWCLTVMEAAACGTPSAALRVGGLAESIVDGETGVLAATPEELTERVRAVVEDPERRDELGAAAQARARGFTWENTATANLAVLDKAAAEPRLSLRRGLRQSESVKAGGLAAATLLSNGIQLIFTVVFTRLLGADGYGSLAALVSTFLILMVGGQAIQVAAARETALHHLGDGQRLAATLNGWTRQLLIAFVIVTALSIALQDPLAHLVGVPEHPLAAAAILPTGVLWLLLSLQRGALQGMHTFFPVGVSLLVEAFGRLLCGLVLVLAGAEVTGAFLGTPLAFALTAIWLGWEIHKRLGGAANAKTARTLRSLLAGAWAPIGGLALLAILQNVDVIVVKHQIGGDEAGSYAAAAVAAKAVVWVAIGIALHLLPEATRRAAAGLDPLPVLRRSFVILAIIAVPALAIFAVASEPLMRIAFGADLTQAADALPVLGLAMTVLAVAYLTVQYMLALGRTSFLWVLGVVAVIEPFLLSMGTFTIMSYAAVVLALQCVAAVGVLALGLRARSAFAPASVR</sequence>
<dbReference type="InterPro" id="IPR001296">
    <property type="entry name" value="Glyco_trans_1"/>
</dbReference>
<feature type="domain" description="Glycosyltransferase subfamily 4-like N-terminal" evidence="9">
    <location>
        <begin position="65"/>
        <end position="229"/>
    </location>
</feature>
<dbReference type="InterPro" id="IPR028098">
    <property type="entry name" value="Glyco_trans_4-like_N"/>
</dbReference>
<dbReference type="GO" id="GO:1901137">
    <property type="term" value="P:carbohydrate derivative biosynthetic process"/>
    <property type="evidence" value="ECO:0007669"/>
    <property type="project" value="UniProtKB-ARBA"/>
</dbReference>
<reference evidence="10" key="1">
    <citation type="journal article" date="2022" name="Int. J. Syst. Evol. Microbiol.">
        <title>Pseudomonas aegrilactucae sp. nov. and Pseudomonas morbosilactucae sp. nov., pathogens causing bacterial rot of lettuce in Japan.</title>
        <authorList>
            <person name="Sawada H."/>
            <person name="Fujikawa T."/>
            <person name="Satou M."/>
        </authorList>
    </citation>
    <scope>NUCLEOTIDE SEQUENCE</scope>
    <source>
        <strain evidence="10">0166_1</strain>
    </source>
</reference>
<feature type="transmembrane region" description="Helical" evidence="7">
    <location>
        <begin position="715"/>
        <end position="732"/>
    </location>
</feature>
<evidence type="ECO:0000256" key="7">
    <source>
        <dbReference type="SAM" id="Phobius"/>
    </source>
</evidence>
<feature type="transmembrane region" description="Helical" evidence="7">
    <location>
        <begin position="780"/>
        <end position="799"/>
    </location>
</feature>
<gene>
    <name evidence="10" type="primary">mshA_10</name>
    <name evidence="10" type="ORF">DSM104329_03829</name>
</gene>
<evidence type="ECO:0000256" key="5">
    <source>
        <dbReference type="ARBA" id="ARBA00022989"/>
    </source>
</evidence>
<keyword evidence="5 7" id="KW-1133">Transmembrane helix</keyword>
<evidence type="ECO:0000259" key="9">
    <source>
        <dbReference type="Pfam" id="PF13439"/>
    </source>
</evidence>
<dbReference type="Pfam" id="PF01943">
    <property type="entry name" value="Polysacc_synt"/>
    <property type="match status" value="1"/>
</dbReference>
<evidence type="ECO:0000313" key="11">
    <source>
        <dbReference type="Proteomes" id="UP001162834"/>
    </source>
</evidence>
<dbReference type="SUPFAM" id="SSF53756">
    <property type="entry name" value="UDP-Glycosyltransferase/glycogen phosphorylase"/>
    <property type="match status" value="1"/>
</dbReference>
<keyword evidence="2 10" id="KW-0328">Glycosyltransferase</keyword>
<dbReference type="PANTHER" id="PTHR45947">
    <property type="entry name" value="SULFOQUINOVOSYL TRANSFERASE SQD2"/>
    <property type="match status" value="1"/>
</dbReference>
<dbReference type="PANTHER" id="PTHR45947:SF3">
    <property type="entry name" value="SULFOQUINOVOSYL TRANSFERASE SQD2"/>
    <property type="match status" value="1"/>
</dbReference>
<dbReference type="CDD" id="cd03801">
    <property type="entry name" value="GT4_PimA-like"/>
    <property type="match status" value="1"/>
</dbReference>
<feature type="transmembrane region" description="Helical" evidence="7">
    <location>
        <begin position="805"/>
        <end position="825"/>
    </location>
</feature>
<feature type="transmembrane region" description="Helical" evidence="7">
    <location>
        <begin position="462"/>
        <end position="484"/>
    </location>
</feature>
<evidence type="ECO:0000256" key="1">
    <source>
        <dbReference type="ARBA" id="ARBA00004141"/>
    </source>
</evidence>
<feature type="transmembrane region" description="Helical" evidence="7">
    <location>
        <begin position="565"/>
        <end position="590"/>
    </location>
</feature>
<dbReference type="GO" id="GO:0102710">
    <property type="term" value="F:D-inositol-3-phosphate glycosyltransferase activity"/>
    <property type="evidence" value="ECO:0007669"/>
    <property type="project" value="UniProtKB-EC"/>
</dbReference>
<organism evidence="10 11">
    <name type="scientific">Capillimicrobium parvum</name>
    <dbReference type="NCBI Taxonomy" id="2884022"/>
    <lineage>
        <taxon>Bacteria</taxon>
        <taxon>Bacillati</taxon>
        <taxon>Actinomycetota</taxon>
        <taxon>Thermoleophilia</taxon>
        <taxon>Solirubrobacterales</taxon>
        <taxon>Capillimicrobiaceae</taxon>
        <taxon>Capillimicrobium</taxon>
    </lineage>
</organism>
<dbReference type="InterPro" id="IPR050194">
    <property type="entry name" value="Glycosyltransferase_grp1"/>
</dbReference>
<evidence type="ECO:0000256" key="3">
    <source>
        <dbReference type="ARBA" id="ARBA00022679"/>
    </source>
</evidence>
<evidence type="ECO:0000256" key="4">
    <source>
        <dbReference type="ARBA" id="ARBA00022692"/>
    </source>
</evidence>
<dbReference type="EMBL" id="CP087164">
    <property type="protein sequence ID" value="UGS37413.1"/>
    <property type="molecule type" value="Genomic_DNA"/>
</dbReference>
<dbReference type="InterPro" id="IPR002797">
    <property type="entry name" value="Polysacc_synth"/>
</dbReference>
<keyword evidence="6 7" id="KW-0472">Membrane</keyword>
<evidence type="ECO:0000256" key="2">
    <source>
        <dbReference type="ARBA" id="ARBA00022676"/>
    </source>
</evidence>
<evidence type="ECO:0000313" key="10">
    <source>
        <dbReference type="EMBL" id="UGS37413.1"/>
    </source>
</evidence>
<comment type="subcellular location">
    <subcellularLocation>
        <location evidence="1">Membrane</location>
        <topology evidence="1">Multi-pass membrane protein</topology>
    </subcellularLocation>
</comment>
<keyword evidence="4 7" id="KW-0812">Transmembrane</keyword>
<evidence type="ECO:0000259" key="8">
    <source>
        <dbReference type="Pfam" id="PF00534"/>
    </source>
</evidence>